<organism evidence="1 2">
    <name type="scientific">Eublepharis macularius</name>
    <name type="common">Leopard gecko</name>
    <name type="synonym">Cyrtodactylus macularius</name>
    <dbReference type="NCBI Taxonomy" id="481883"/>
    <lineage>
        <taxon>Eukaryota</taxon>
        <taxon>Metazoa</taxon>
        <taxon>Chordata</taxon>
        <taxon>Craniata</taxon>
        <taxon>Vertebrata</taxon>
        <taxon>Euteleostomi</taxon>
        <taxon>Lepidosauria</taxon>
        <taxon>Squamata</taxon>
        <taxon>Bifurcata</taxon>
        <taxon>Gekkota</taxon>
        <taxon>Eublepharidae</taxon>
        <taxon>Eublepharinae</taxon>
        <taxon>Eublepharis</taxon>
    </lineage>
</organism>
<evidence type="ECO:0000313" key="1">
    <source>
        <dbReference type="Proteomes" id="UP001190640"/>
    </source>
</evidence>
<reference evidence="2" key="1">
    <citation type="submission" date="2025-08" db="UniProtKB">
        <authorList>
            <consortium name="RefSeq"/>
        </authorList>
    </citation>
    <scope>IDENTIFICATION</scope>
    <source>
        <tissue evidence="2">Blood</tissue>
    </source>
</reference>
<dbReference type="AlphaFoldDB" id="A0AA97IZS8"/>
<evidence type="ECO:0000313" key="2">
    <source>
        <dbReference type="RefSeq" id="XP_054828536.1"/>
    </source>
</evidence>
<dbReference type="KEGG" id="emc:129325052"/>
<protein>
    <submittedName>
        <fullName evidence="2">Uncharacterized protein LOC129325052</fullName>
    </submittedName>
</protein>
<proteinExistence type="predicted"/>
<dbReference type="PANTHER" id="PTHR11439">
    <property type="entry name" value="GAG-POL-RELATED RETROTRANSPOSON"/>
    <property type="match status" value="1"/>
</dbReference>
<dbReference type="PANTHER" id="PTHR11439:SF483">
    <property type="entry name" value="PEPTIDE SYNTHASE GLIP-LIKE, PUTATIVE (AFU_ORTHOLOGUE AFUA_3G12920)-RELATED"/>
    <property type="match status" value="1"/>
</dbReference>
<gene>
    <name evidence="2" type="primary">LOC129325052</name>
</gene>
<dbReference type="RefSeq" id="XP_054828536.1">
    <property type="nucleotide sequence ID" value="XM_054972561.1"/>
</dbReference>
<dbReference type="InterPro" id="IPR043502">
    <property type="entry name" value="DNA/RNA_pol_sf"/>
</dbReference>
<name>A0AA97IZS8_EUBMA</name>
<keyword evidence="1" id="KW-1185">Reference proteome</keyword>
<dbReference type="SUPFAM" id="SSF56672">
    <property type="entry name" value="DNA/RNA polymerases"/>
    <property type="match status" value="1"/>
</dbReference>
<dbReference type="GeneID" id="129325052"/>
<dbReference type="Proteomes" id="UP001190640">
    <property type="component" value="Chromosome 1"/>
</dbReference>
<sequence length="195" mass="22611">MYLHSGYVDDLILCSKEEKDYDEIVHLSQEVEVKELGVITYYLGVQVEREDGIYLHSPKQKVLEFLEYMQMKNCKPADTPMEVNYLKQQGNGELLPNNKQYREAFGKLLYISTLTSPDIAAAVGMLCRKSESPNKRDWNAVKRLAKYLNGTMHLKLKLPTSHNPRLVGYIDADWAGEKVYQWTFILLWQQSSELE</sequence>
<accession>A0AA97IZS8</accession>